<proteinExistence type="predicted"/>
<evidence type="ECO:0000313" key="4">
    <source>
        <dbReference type="Proteomes" id="UP001301388"/>
    </source>
</evidence>
<gene>
    <name evidence="3" type="ORF">VB774_15965</name>
</gene>
<protein>
    <submittedName>
        <fullName evidence="3">DUF3592 domain-containing protein</fullName>
    </submittedName>
</protein>
<dbReference type="InterPro" id="IPR021994">
    <property type="entry name" value="DUF3592"/>
</dbReference>
<sequence length="144" mass="16764">MQLSPQIAGLICIVIGLGSCLYLIWTLRHQNMSKRWSTTTGEILASNIEEDSDGWYPHVRYEYTVERKRYASERLYFYAVNGSTKRDANKHLSSYPVGKTITIYYNPMKPEEAVLDRNVPLWRHFFWLFFASFLLVVGATMLLS</sequence>
<reference evidence="3 4" key="1">
    <citation type="submission" date="2023-12" db="EMBL/GenBank/DDBJ databases">
        <title>Baltic Sea Cyanobacteria.</title>
        <authorList>
            <person name="Delbaje E."/>
            <person name="Fewer D.P."/>
            <person name="Shishido T.K."/>
        </authorList>
    </citation>
    <scope>NUCLEOTIDE SEQUENCE [LARGE SCALE GENOMIC DNA]</scope>
    <source>
        <strain evidence="3 4">UHCC 0370</strain>
    </source>
</reference>
<dbReference type="Pfam" id="PF12158">
    <property type="entry name" value="DUF3592"/>
    <property type="match status" value="1"/>
</dbReference>
<evidence type="ECO:0000259" key="2">
    <source>
        <dbReference type="Pfam" id="PF12158"/>
    </source>
</evidence>
<feature type="transmembrane region" description="Helical" evidence="1">
    <location>
        <begin position="6"/>
        <end position="25"/>
    </location>
</feature>
<organism evidence="3 4">
    <name type="scientific">Pseudanabaena galeata UHCC 0370</name>
    <dbReference type="NCBI Taxonomy" id="3110310"/>
    <lineage>
        <taxon>Bacteria</taxon>
        <taxon>Bacillati</taxon>
        <taxon>Cyanobacteriota</taxon>
        <taxon>Cyanophyceae</taxon>
        <taxon>Pseudanabaenales</taxon>
        <taxon>Pseudanabaenaceae</taxon>
        <taxon>Pseudanabaena</taxon>
    </lineage>
</organism>
<accession>A0ABU5TM77</accession>
<keyword evidence="1" id="KW-0812">Transmembrane</keyword>
<keyword evidence="1" id="KW-1133">Transmembrane helix</keyword>
<feature type="transmembrane region" description="Helical" evidence="1">
    <location>
        <begin position="125"/>
        <end position="143"/>
    </location>
</feature>
<evidence type="ECO:0000256" key="1">
    <source>
        <dbReference type="SAM" id="Phobius"/>
    </source>
</evidence>
<name>A0ABU5TM77_9CYAN</name>
<keyword evidence="1" id="KW-0472">Membrane</keyword>
<evidence type="ECO:0000313" key="3">
    <source>
        <dbReference type="EMBL" id="MEA5479118.1"/>
    </source>
</evidence>
<dbReference type="RefSeq" id="WP_410175986.1">
    <property type="nucleotide sequence ID" value="NZ_JAYGIE010000083.1"/>
</dbReference>
<comment type="caution">
    <text evidence="3">The sequence shown here is derived from an EMBL/GenBank/DDBJ whole genome shotgun (WGS) entry which is preliminary data.</text>
</comment>
<feature type="domain" description="DUF3592" evidence="2">
    <location>
        <begin position="39"/>
        <end position="118"/>
    </location>
</feature>
<dbReference type="Proteomes" id="UP001301388">
    <property type="component" value="Unassembled WGS sequence"/>
</dbReference>
<keyword evidence="4" id="KW-1185">Reference proteome</keyword>
<dbReference type="EMBL" id="JAYGIE010000083">
    <property type="protein sequence ID" value="MEA5479118.1"/>
    <property type="molecule type" value="Genomic_DNA"/>
</dbReference>